<gene>
    <name evidence="4" type="ORF">KP509_03G018600</name>
</gene>
<sequence>MAAGRSFLGRHEFTYRAVFCICIFLLLLCLTQDAIAQRNRRFRCRRSVCVSLLGKSARCCRKTVCRDLASDPNNCGKCGRTCRFGRSCCRGKCVHLNTNKKHCGGCGAKCPKHQKCFFGICNYGR</sequence>
<evidence type="ECO:0000256" key="2">
    <source>
        <dbReference type="ARBA" id="ARBA00022729"/>
    </source>
</evidence>
<evidence type="ECO:0000313" key="5">
    <source>
        <dbReference type="Proteomes" id="UP000825935"/>
    </source>
</evidence>
<comment type="caution">
    <text evidence="4">The sequence shown here is derived from an EMBL/GenBank/DDBJ whole genome shotgun (WGS) entry which is preliminary data.</text>
</comment>
<feature type="chain" id="PRO_5035777562" description="Stigma-specific STIG1-like protein 1" evidence="3">
    <location>
        <begin position="37"/>
        <end position="125"/>
    </location>
</feature>
<protein>
    <recommendedName>
        <fullName evidence="6">Stigma-specific STIG1-like protein 1</fullName>
    </recommendedName>
</protein>
<dbReference type="PANTHER" id="PTHR33227:SF48">
    <property type="entry name" value="STIGMA-SPECIFIC STIG1-LIKE PROTEIN 4"/>
    <property type="match status" value="1"/>
</dbReference>
<proteinExistence type="inferred from homology"/>
<dbReference type="PANTHER" id="PTHR33227">
    <property type="entry name" value="STIGMA-SPECIFIC STIG1-LIKE PROTEIN 3"/>
    <property type="match status" value="1"/>
</dbReference>
<accession>A0A8T2UXM9</accession>
<reference evidence="4" key="1">
    <citation type="submission" date="2021-08" db="EMBL/GenBank/DDBJ databases">
        <title>WGS assembly of Ceratopteris richardii.</title>
        <authorList>
            <person name="Marchant D.B."/>
            <person name="Chen G."/>
            <person name="Jenkins J."/>
            <person name="Shu S."/>
            <person name="Leebens-Mack J."/>
            <person name="Grimwood J."/>
            <person name="Schmutz J."/>
            <person name="Soltis P."/>
            <person name="Soltis D."/>
            <person name="Chen Z.-H."/>
        </authorList>
    </citation>
    <scope>NUCLEOTIDE SEQUENCE</scope>
    <source>
        <strain evidence="4">Whitten #5841</strain>
        <tissue evidence="4">Leaf</tissue>
    </source>
</reference>
<keyword evidence="2 3" id="KW-0732">Signal</keyword>
<dbReference type="OMA" id="RAVFCIC"/>
<dbReference type="Proteomes" id="UP000825935">
    <property type="component" value="Chromosome 3"/>
</dbReference>
<feature type="signal peptide" evidence="3">
    <location>
        <begin position="1"/>
        <end position="36"/>
    </location>
</feature>
<organism evidence="4 5">
    <name type="scientific">Ceratopteris richardii</name>
    <name type="common">Triangle waterfern</name>
    <dbReference type="NCBI Taxonomy" id="49495"/>
    <lineage>
        <taxon>Eukaryota</taxon>
        <taxon>Viridiplantae</taxon>
        <taxon>Streptophyta</taxon>
        <taxon>Embryophyta</taxon>
        <taxon>Tracheophyta</taxon>
        <taxon>Polypodiopsida</taxon>
        <taxon>Polypodiidae</taxon>
        <taxon>Polypodiales</taxon>
        <taxon>Pteridineae</taxon>
        <taxon>Pteridaceae</taxon>
        <taxon>Parkerioideae</taxon>
        <taxon>Ceratopteris</taxon>
    </lineage>
</organism>
<dbReference type="InterPro" id="IPR006969">
    <property type="entry name" value="Stig-like"/>
</dbReference>
<evidence type="ECO:0008006" key="6">
    <source>
        <dbReference type="Google" id="ProtNLM"/>
    </source>
</evidence>
<comment type="similarity">
    <text evidence="1">Belongs to the STIG1 family.</text>
</comment>
<dbReference type="OrthoDB" id="5421723at2759"/>
<evidence type="ECO:0000313" key="4">
    <source>
        <dbReference type="EMBL" id="KAH7440971.1"/>
    </source>
</evidence>
<keyword evidence="5" id="KW-1185">Reference proteome</keyword>
<evidence type="ECO:0000256" key="1">
    <source>
        <dbReference type="ARBA" id="ARBA00006010"/>
    </source>
</evidence>
<evidence type="ECO:0000256" key="3">
    <source>
        <dbReference type="SAM" id="SignalP"/>
    </source>
</evidence>
<dbReference type="EMBL" id="CM035408">
    <property type="protein sequence ID" value="KAH7440971.1"/>
    <property type="molecule type" value="Genomic_DNA"/>
</dbReference>
<dbReference type="Pfam" id="PF04885">
    <property type="entry name" value="Stig1"/>
    <property type="match status" value="1"/>
</dbReference>
<dbReference type="AlphaFoldDB" id="A0A8T2UXM9"/>
<name>A0A8T2UXM9_CERRI</name>